<dbReference type="EMBL" id="JADDUC010000264">
    <property type="protein sequence ID" value="KAG0114776.1"/>
    <property type="molecule type" value="Genomic_DNA"/>
</dbReference>
<dbReference type="OrthoDB" id="5970at2759"/>
<evidence type="ECO:0000259" key="3">
    <source>
        <dbReference type="PROSITE" id="PS50102"/>
    </source>
</evidence>
<accession>A0A835NGW8</accession>
<dbReference type="SMART" id="SM00360">
    <property type="entry name" value="RRM"/>
    <property type="match status" value="1"/>
</dbReference>
<dbReference type="Proteomes" id="UP000618051">
    <property type="component" value="Unassembled WGS sequence"/>
</dbReference>
<dbReference type="PROSITE" id="PS50102">
    <property type="entry name" value="RRM"/>
    <property type="match status" value="1"/>
</dbReference>
<name>A0A835NGW8_9PASS</name>
<dbReference type="Pfam" id="PF00076">
    <property type="entry name" value="RRM_1"/>
    <property type="match status" value="1"/>
</dbReference>
<dbReference type="CDD" id="cd12646">
    <property type="entry name" value="RRM_SRSF7"/>
    <property type="match status" value="1"/>
</dbReference>
<dbReference type="AlphaFoldDB" id="A0A835NGW8"/>
<evidence type="ECO:0000256" key="2">
    <source>
        <dbReference type="PROSITE-ProRule" id="PRU00176"/>
    </source>
</evidence>
<gene>
    <name evidence="6" type="ORF">IHE44_0008864</name>
    <name evidence="5" type="ORF">IHE44_007238</name>
</gene>
<evidence type="ECO:0000313" key="5">
    <source>
        <dbReference type="EMBL" id="KAG0114776.1"/>
    </source>
</evidence>
<dbReference type="PANTHER" id="PTHR23147">
    <property type="entry name" value="SERINE/ARGININE RICH SPLICING FACTOR"/>
    <property type="match status" value="1"/>
</dbReference>
<organism evidence="5">
    <name type="scientific">Lamprotornis superbus</name>
    <dbReference type="NCBI Taxonomy" id="245042"/>
    <lineage>
        <taxon>Eukaryota</taxon>
        <taxon>Metazoa</taxon>
        <taxon>Chordata</taxon>
        <taxon>Craniata</taxon>
        <taxon>Vertebrata</taxon>
        <taxon>Euteleostomi</taxon>
        <taxon>Archelosauria</taxon>
        <taxon>Archosauria</taxon>
        <taxon>Dinosauria</taxon>
        <taxon>Saurischia</taxon>
        <taxon>Theropoda</taxon>
        <taxon>Coelurosauria</taxon>
        <taxon>Aves</taxon>
        <taxon>Neognathae</taxon>
        <taxon>Neoaves</taxon>
        <taxon>Telluraves</taxon>
        <taxon>Australaves</taxon>
        <taxon>Passeriformes</taxon>
        <taxon>Sturnidae</taxon>
        <taxon>Lamprotornis</taxon>
    </lineage>
</organism>
<dbReference type="InterPro" id="IPR036875">
    <property type="entry name" value="Znf_CCHC_sf"/>
</dbReference>
<feature type="domain" description="RRM" evidence="3">
    <location>
        <begin position="9"/>
        <end position="82"/>
    </location>
</feature>
<keyword evidence="7" id="KW-1185">Reference proteome</keyword>
<evidence type="ECO:0000256" key="1">
    <source>
        <dbReference type="PROSITE-ProRule" id="PRU00047"/>
    </source>
</evidence>
<reference evidence="6 7" key="2">
    <citation type="journal article" date="2021" name="J. Hered.">
        <title>Feather Gene Expression Elucidates the Developmental Basis of Plumage Iridescence in African Starlings.</title>
        <authorList>
            <person name="Rubenstein D.R."/>
            <person name="Corvelo A."/>
            <person name="MacManes M.D."/>
            <person name="Maia R."/>
            <person name="Narzisi G."/>
            <person name="Rousaki A."/>
            <person name="Vandenabeele P."/>
            <person name="Shawkey M.D."/>
            <person name="Solomon J."/>
        </authorList>
    </citation>
    <scope>NUCLEOTIDE SEQUENCE [LARGE SCALE GENOMIC DNA]</scope>
    <source>
        <strain evidence="6">SS15</strain>
    </source>
</reference>
<dbReference type="EMBL" id="JADDUC020000003">
    <property type="protein sequence ID" value="KAI1240441.1"/>
    <property type="molecule type" value="Genomic_DNA"/>
</dbReference>
<keyword evidence="2" id="KW-0694">RNA-binding</keyword>
<dbReference type="InterPro" id="IPR000504">
    <property type="entry name" value="RRM_dom"/>
</dbReference>
<dbReference type="InterPro" id="IPR012677">
    <property type="entry name" value="Nucleotide-bd_a/b_plait_sf"/>
</dbReference>
<sequence length="182" mass="20705">MSRYGRYETKVYVGNLGTGAGKGELERAFSYYGPLRTVWIARNPPGFAFVEFEDPRDAEDAVLGLDGKIICGSRVRVEVSTGMPRRSRYDRPPARRPFDPNDRCYECGEKGHYAYDCHRYSRRRRSRYVRGRGGRIVSPARFYIVLVSKEHNVTPVLTLIVLSEKSFDFSRASHVLVAAAVC</sequence>
<dbReference type="InterPro" id="IPR050907">
    <property type="entry name" value="SRSF"/>
</dbReference>
<keyword evidence="1" id="KW-0862">Zinc</keyword>
<reference evidence="5" key="1">
    <citation type="submission" date="2020-10" db="EMBL/GenBank/DDBJ databases">
        <title>Feather gene expression reveals the developmental basis of iridescence in African starlings.</title>
        <authorList>
            <person name="Rubenstein D.R."/>
        </authorList>
    </citation>
    <scope>NUCLEOTIDE SEQUENCE</scope>
    <source>
        <strain evidence="5">SS15</strain>
        <tissue evidence="5">Liver</tissue>
    </source>
</reference>
<proteinExistence type="predicted"/>
<dbReference type="InterPro" id="IPR034651">
    <property type="entry name" value="SRSF7_RRM"/>
</dbReference>
<comment type="caution">
    <text evidence="5">The sequence shown here is derived from an EMBL/GenBank/DDBJ whole genome shotgun (WGS) entry which is preliminary data.</text>
</comment>
<keyword evidence="1" id="KW-0863">Zinc-finger</keyword>
<keyword evidence="1" id="KW-0479">Metal-binding</keyword>
<protein>
    <recommendedName>
        <fullName evidence="8">Serine/arginine-rich splicing factor 7</fullName>
    </recommendedName>
</protein>
<dbReference type="Gene3D" id="4.10.60.10">
    <property type="entry name" value="Zinc finger, CCHC-type"/>
    <property type="match status" value="1"/>
</dbReference>
<evidence type="ECO:0000313" key="7">
    <source>
        <dbReference type="Proteomes" id="UP000618051"/>
    </source>
</evidence>
<dbReference type="Gene3D" id="3.30.70.330">
    <property type="match status" value="1"/>
</dbReference>
<dbReference type="SUPFAM" id="SSF54928">
    <property type="entry name" value="RNA-binding domain, RBD"/>
    <property type="match status" value="1"/>
</dbReference>
<dbReference type="InterPro" id="IPR035979">
    <property type="entry name" value="RBD_domain_sf"/>
</dbReference>
<dbReference type="FunFam" id="3.30.70.330:FF:000078">
    <property type="entry name" value="serine/arginine-rich splicing factor 7 isoform X1"/>
    <property type="match status" value="1"/>
</dbReference>
<evidence type="ECO:0000259" key="4">
    <source>
        <dbReference type="PROSITE" id="PS50158"/>
    </source>
</evidence>
<evidence type="ECO:0000313" key="6">
    <source>
        <dbReference type="EMBL" id="KAI1240441.1"/>
    </source>
</evidence>
<dbReference type="GO" id="GO:0003723">
    <property type="term" value="F:RNA binding"/>
    <property type="evidence" value="ECO:0007669"/>
    <property type="project" value="UniProtKB-UniRule"/>
</dbReference>
<evidence type="ECO:0008006" key="8">
    <source>
        <dbReference type="Google" id="ProtNLM"/>
    </source>
</evidence>
<reference evidence="6" key="3">
    <citation type="submission" date="2022-01" db="EMBL/GenBank/DDBJ databases">
        <authorList>
            <person name="Rubenstein D.R."/>
        </authorList>
    </citation>
    <scope>NUCLEOTIDE SEQUENCE</scope>
    <source>
        <strain evidence="6">SS15</strain>
        <tissue evidence="6">Liver</tissue>
    </source>
</reference>
<dbReference type="PROSITE" id="PS50158">
    <property type="entry name" value="ZF_CCHC"/>
    <property type="match status" value="1"/>
</dbReference>
<dbReference type="SUPFAM" id="SSF57756">
    <property type="entry name" value="Retrovirus zinc finger-like domains"/>
    <property type="match status" value="1"/>
</dbReference>
<dbReference type="InterPro" id="IPR001878">
    <property type="entry name" value="Znf_CCHC"/>
</dbReference>
<dbReference type="GO" id="GO:0008270">
    <property type="term" value="F:zinc ion binding"/>
    <property type="evidence" value="ECO:0007669"/>
    <property type="project" value="UniProtKB-KW"/>
</dbReference>
<feature type="domain" description="CCHC-type" evidence="4">
    <location>
        <begin position="103"/>
        <end position="117"/>
    </location>
</feature>